<dbReference type="EMBL" id="JAGGLV010000008">
    <property type="protein sequence ID" value="MBP2112783.1"/>
    <property type="molecule type" value="Genomic_DNA"/>
</dbReference>
<keyword evidence="2" id="KW-1185">Reference proteome</keyword>
<evidence type="ECO:0000313" key="1">
    <source>
        <dbReference type="EMBL" id="MBP2112783.1"/>
    </source>
</evidence>
<dbReference type="Proteomes" id="UP000773462">
    <property type="component" value="Unassembled WGS sequence"/>
</dbReference>
<name>A0ABS4NRV5_9BACL</name>
<dbReference type="InterPro" id="IPR046047">
    <property type="entry name" value="DUF6005"/>
</dbReference>
<evidence type="ECO:0000313" key="2">
    <source>
        <dbReference type="Proteomes" id="UP000773462"/>
    </source>
</evidence>
<comment type="caution">
    <text evidence="1">The sequence shown here is derived from an EMBL/GenBank/DDBJ whole genome shotgun (WGS) entry which is preliminary data.</text>
</comment>
<dbReference type="Pfam" id="PF19468">
    <property type="entry name" value="DUF6005"/>
    <property type="match status" value="1"/>
</dbReference>
<dbReference type="RefSeq" id="WP_209874049.1">
    <property type="nucleotide sequence ID" value="NZ_JAGGLV010000008.1"/>
</dbReference>
<sequence length="315" mass="36594">MKQAHCFLNGLGYGLEQAGWDERPLYIGAWDAPFSVTEDGKLTYFSADITPSEYLRLFTRLYGEGAVEWYDYGAEKLVNLKKFLEVLRRYPELPVLVQLDLFHMPYQKRTFQTMHQPHFVIVHGTRGDQFVVYDRYFEWEGLVAASHVHDAFLSNELGGGLLLHPEWLHAPDAHEVARIFEDTIETDPGERSLTSTVRRRIMQTVESPDMYPPGALKDAVSQLGILAKRKYSYGLLYQYFSEALNQGTELYQEQLEGFIRMWSTLAYLVIRTSMPGRTGEIGLLVDKVEQLHRTEQQLKEELIDVYHRWKPRFTC</sequence>
<evidence type="ECO:0008006" key="3">
    <source>
        <dbReference type="Google" id="ProtNLM"/>
    </source>
</evidence>
<protein>
    <recommendedName>
        <fullName evidence="3">Butirosin biosynthesis protein H N-terminal domain-containing protein</fullName>
    </recommendedName>
</protein>
<accession>A0ABS4NRV5</accession>
<organism evidence="1 2">
    <name type="scientific">Paenibacillus silagei</name>
    <dbReference type="NCBI Taxonomy" id="1670801"/>
    <lineage>
        <taxon>Bacteria</taxon>
        <taxon>Bacillati</taxon>
        <taxon>Bacillota</taxon>
        <taxon>Bacilli</taxon>
        <taxon>Bacillales</taxon>
        <taxon>Paenibacillaceae</taxon>
        <taxon>Paenibacillus</taxon>
    </lineage>
</organism>
<gene>
    <name evidence="1" type="ORF">J2Z70_002937</name>
</gene>
<proteinExistence type="predicted"/>
<reference evidence="1 2" key="1">
    <citation type="submission" date="2021-03" db="EMBL/GenBank/DDBJ databases">
        <title>Genomic Encyclopedia of Type Strains, Phase IV (KMG-IV): sequencing the most valuable type-strain genomes for metagenomic binning, comparative biology and taxonomic classification.</title>
        <authorList>
            <person name="Goeker M."/>
        </authorList>
    </citation>
    <scope>NUCLEOTIDE SEQUENCE [LARGE SCALE GENOMIC DNA]</scope>
    <source>
        <strain evidence="1 2">DSM 101953</strain>
    </source>
</reference>